<sequence>MDPATARRVKVAREMLAQVGGILRVIGGFAALGFVNMHYGGILPPVALWAMEKRSGSNLAFDIKRSTRDAIARSRALLDLPVYPWLPPRTQVPVLDPPAEEVMPAEARQD</sequence>
<reference evidence="2 3" key="1">
    <citation type="submission" date="2022-06" db="EMBL/GenBank/DDBJ databases">
        <title>Roseomonas CN29.</title>
        <authorList>
            <person name="Cheng Y."/>
            <person name="He X."/>
        </authorList>
    </citation>
    <scope>NUCLEOTIDE SEQUENCE [LARGE SCALE GENOMIC DNA]</scope>
    <source>
        <strain evidence="2 3">CN29</strain>
    </source>
</reference>
<keyword evidence="1" id="KW-1133">Transmembrane helix</keyword>
<evidence type="ECO:0000313" key="3">
    <source>
        <dbReference type="Proteomes" id="UP001524642"/>
    </source>
</evidence>
<dbReference type="EMBL" id="JANJOU010000043">
    <property type="protein sequence ID" value="MCR0985865.1"/>
    <property type="molecule type" value="Genomic_DNA"/>
</dbReference>
<keyword evidence="1" id="KW-0812">Transmembrane</keyword>
<evidence type="ECO:0008006" key="4">
    <source>
        <dbReference type="Google" id="ProtNLM"/>
    </source>
</evidence>
<name>A0ABT1XCN0_9PROT</name>
<proteinExistence type="predicted"/>
<gene>
    <name evidence="2" type="ORF">NRP21_27820</name>
</gene>
<evidence type="ECO:0000313" key="2">
    <source>
        <dbReference type="EMBL" id="MCR0985865.1"/>
    </source>
</evidence>
<comment type="caution">
    <text evidence="2">The sequence shown here is derived from an EMBL/GenBank/DDBJ whole genome shotgun (WGS) entry which is preliminary data.</text>
</comment>
<protein>
    <recommendedName>
        <fullName evidence="4">DUF2892 domain-containing protein</fullName>
    </recommendedName>
</protein>
<keyword evidence="1" id="KW-0472">Membrane</keyword>
<dbReference type="RefSeq" id="WP_257719510.1">
    <property type="nucleotide sequence ID" value="NZ_JANJOU010000043.1"/>
</dbReference>
<evidence type="ECO:0000256" key="1">
    <source>
        <dbReference type="SAM" id="Phobius"/>
    </source>
</evidence>
<organism evidence="2 3">
    <name type="scientific">Roseomonas populi</name>
    <dbReference type="NCBI Taxonomy" id="3121582"/>
    <lineage>
        <taxon>Bacteria</taxon>
        <taxon>Pseudomonadati</taxon>
        <taxon>Pseudomonadota</taxon>
        <taxon>Alphaproteobacteria</taxon>
        <taxon>Acetobacterales</taxon>
        <taxon>Roseomonadaceae</taxon>
        <taxon>Roseomonas</taxon>
    </lineage>
</organism>
<keyword evidence="3" id="KW-1185">Reference proteome</keyword>
<feature type="transmembrane region" description="Helical" evidence="1">
    <location>
        <begin position="21"/>
        <end position="39"/>
    </location>
</feature>
<accession>A0ABT1XCN0</accession>
<dbReference type="Proteomes" id="UP001524642">
    <property type="component" value="Unassembled WGS sequence"/>
</dbReference>